<keyword evidence="1" id="KW-1133">Transmembrane helix</keyword>
<keyword evidence="1" id="KW-0472">Membrane</keyword>
<evidence type="ECO:0000313" key="2">
    <source>
        <dbReference type="EMBL" id="RFP59423.1"/>
    </source>
</evidence>
<dbReference type="EMBL" id="QVPD01000012">
    <property type="protein sequence ID" value="RFP59423.1"/>
    <property type="molecule type" value="Genomic_DNA"/>
</dbReference>
<comment type="caution">
    <text evidence="2">The sequence shown here is derived from an EMBL/GenBank/DDBJ whole genome shotgun (WGS) entry which is preliminary data.</text>
</comment>
<feature type="transmembrane region" description="Helical" evidence="1">
    <location>
        <begin position="133"/>
        <end position="154"/>
    </location>
</feature>
<keyword evidence="1" id="KW-0812">Transmembrane</keyword>
<protein>
    <submittedName>
        <fullName evidence="2">Uncharacterized protein</fullName>
    </submittedName>
</protein>
<keyword evidence="3" id="KW-1185">Reference proteome</keyword>
<accession>A0A372DIQ6</accession>
<dbReference type="Proteomes" id="UP000262917">
    <property type="component" value="Unassembled WGS sequence"/>
</dbReference>
<evidence type="ECO:0000313" key="3">
    <source>
        <dbReference type="Proteomes" id="UP000262917"/>
    </source>
</evidence>
<proteinExistence type="predicted"/>
<name>A0A372DIQ6_9GAMM</name>
<feature type="transmembrane region" description="Helical" evidence="1">
    <location>
        <begin position="51"/>
        <end position="71"/>
    </location>
</feature>
<dbReference type="AlphaFoldDB" id="A0A372DIQ6"/>
<gene>
    <name evidence="2" type="ORF">D0Y53_10665</name>
</gene>
<reference evidence="2 3" key="1">
    <citation type="submission" date="2018-08" db="EMBL/GenBank/DDBJ databases">
        <title>Lysobacter weifangensis sp. nov., a new member of the family 'Xanthomonadaceae', isolated from soil in a farmland.</title>
        <authorList>
            <person name="Zhao H."/>
        </authorList>
    </citation>
    <scope>NUCLEOTIDE SEQUENCE [LARGE SCALE GENOMIC DNA]</scope>
    <source>
        <strain evidence="2 3">WF-2</strain>
    </source>
</reference>
<dbReference type="OrthoDB" id="9813621at2"/>
<evidence type="ECO:0000256" key="1">
    <source>
        <dbReference type="SAM" id="Phobius"/>
    </source>
</evidence>
<feature type="transmembrane region" description="Helical" evidence="1">
    <location>
        <begin position="108"/>
        <end position="126"/>
    </location>
</feature>
<sequence>MAAHTQDDGGARRGNRWRPLIWGAAGVALLLPLAAMRWFPASGVEWTRSDFAVMGALLFAACAAYELAAWLSASRAYRAAAGIAIATGFLTVWVNLAVGMIGDEGNPWNLLFVGVLGVGLVGALVARLRAGGMARAMLAVALAQAAVAVLALVAGADPRGAMFALGFAVPWLLSAVLFGKATRAAVRADARS</sequence>
<organism evidence="2 3">
    <name type="scientific">Cognatiluteimonas weifangensis</name>
    <dbReference type="NCBI Taxonomy" id="2303539"/>
    <lineage>
        <taxon>Bacteria</taxon>
        <taxon>Pseudomonadati</taxon>
        <taxon>Pseudomonadota</taxon>
        <taxon>Gammaproteobacteria</taxon>
        <taxon>Lysobacterales</taxon>
        <taxon>Lysobacteraceae</taxon>
        <taxon>Cognatiluteimonas</taxon>
    </lineage>
</organism>
<feature type="transmembrane region" description="Helical" evidence="1">
    <location>
        <begin position="160"/>
        <end position="178"/>
    </location>
</feature>
<feature type="transmembrane region" description="Helical" evidence="1">
    <location>
        <begin position="20"/>
        <end position="39"/>
    </location>
</feature>
<feature type="transmembrane region" description="Helical" evidence="1">
    <location>
        <begin position="83"/>
        <end position="102"/>
    </location>
</feature>